<accession>A0A174G298</accession>
<reference evidence="1 2" key="1">
    <citation type="submission" date="2015-09" db="EMBL/GenBank/DDBJ databases">
        <authorList>
            <consortium name="Pathogen Informatics"/>
        </authorList>
    </citation>
    <scope>NUCLEOTIDE SEQUENCE [LARGE SCALE GENOMIC DNA]</scope>
    <source>
        <strain evidence="1 2">2789STDY5834884</strain>
    </source>
</reference>
<organism evidence="1 2">
    <name type="scientific">Agathobacter rectalis</name>
    <dbReference type="NCBI Taxonomy" id="39491"/>
    <lineage>
        <taxon>Bacteria</taxon>
        <taxon>Bacillati</taxon>
        <taxon>Bacillota</taxon>
        <taxon>Clostridia</taxon>
        <taxon>Lachnospirales</taxon>
        <taxon>Lachnospiraceae</taxon>
        <taxon>Agathobacter</taxon>
    </lineage>
</organism>
<dbReference type="InterPro" id="IPR011664">
    <property type="entry name" value="Abi_system_AbiD/AbiF-like"/>
</dbReference>
<name>A0A174G298_9FIRM</name>
<evidence type="ECO:0000313" key="2">
    <source>
        <dbReference type="Proteomes" id="UP000095602"/>
    </source>
</evidence>
<protein>
    <submittedName>
        <fullName evidence="1">Abortive infection bacteriophage resistance protein</fullName>
    </submittedName>
</protein>
<dbReference type="Proteomes" id="UP000095602">
    <property type="component" value="Unassembled WGS sequence"/>
</dbReference>
<dbReference type="RefSeq" id="WP_055272113.1">
    <property type="nucleotide sequence ID" value="NZ_CZAJ01000001.1"/>
</dbReference>
<dbReference type="Pfam" id="PF07751">
    <property type="entry name" value="Abi_2"/>
    <property type="match status" value="1"/>
</dbReference>
<evidence type="ECO:0000313" key="1">
    <source>
        <dbReference type="EMBL" id="CUO54465.1"/>
    </source>
</evidence>
<gene>
    <name evidence="1" type="ORF">ERS852497_00009</name>
</gene>
<proteinExistence type="predicted"/>
<dbReference type="AlphaFoldDB" id="A0A174G298"/>
<sequence length="314" mass="37136">MIITKPKLSLEGQIEHLKKKGVLFNIMNEESAKEYLTQHNNYFKLTAYRKNYDKHPDGENKGKYINLEFAYLVDLAVIDMRLRYRIVHMALDIEHHTKLQLLRMMDKFNEDGYQIVQDYMDSLSEVQRKNCDSEINRNKGNIYCGDIVDKYDGAYPIWAFIEIIPFGRLVAFYGFCADRFADKEMKNNFYRLLTCKEIRNASAHSNCILNDLKARTAAHKTNTAVTNELMMINDMNSNFRRNRMSNARIQQLVTLFYMHRTMVESDGIKKSESEEIQKVMKRIDRNYDYYSTNPMIKGTFDFLKMVVDNWFKTV</sequence>
<dbReference type="EMBL" id="CZAJ01000001">
    <property type="protein sequence ID" value="CUO54465.1"/>
    <property type="molecule type" value="Genomic_DNA"/>
</dbReference>